<feature type="transmembrane region" description="Helical" evidence="6">
    <location>
        <begin position="237"/>
        <end position="254"/>
    </location>
</feature>
<dbReference type="OrthoDB" id="9803632at2"/>
<dbReference type="PANTHER" id="PTHR11048">
    <property type="entry name" value="PRENYLTRANSFERASES"/>
    <property type="match status" value="1"/>
</dbReference>
<dbReference type="NCBIfam" id="NF008978">
    <property type="entry name" value="PRK12324.1-4"/>
    <property type="match status" value="1"/>
</dbReference>
<dbReference type="Proteomes" id="UP000247973">
    <property type="component" value="Unassembled WGS sequence"/>
</dbReference>
<evidence type="ECO:0000256" key="5">
    <source>
        <dbReference type="ARBA" id="ARBA00023136"/>
    </source>
</evidence>
<protein>
    <submittedName>
        <fullName evidence="7">4-hydroxybenzoate polyprenyltransferase</fullName>
    </submittedName>
</protein>
<proteinExistence type="predicted"/>
<keyword evidence="4 6" id="KW-1133">Transmembrane helix</keyword>
<dbReference type="Pfam" id="PF01040">
    <property type="entry name" value="UbiA"/>
    <property type="match status" value="1"/>
</dbReference>
<dbReference type="CDD" id="cd13963">
    <property type="entry name" value="PT_UbiA_2"/>
    <property type="match status" value="1"/>
</dbReference>
<keyword evidence="5 6" id="KW-0472">Membrane</keyword>
<keyword evidence="3 6" id="KW-0812">Transmembrane</keyword>
<dbReference type="InterPro" id="IPR044878">
    <property type="entry name" value="UbiA_sf"/>
</dbReference>
<evidence type="ECO:0000256" key="6">
    <source>
        <dbReference type="SAM" id="Phobius"/>
    </source>
</evidence>
<sequence>MARTIYTYLRLLRVHQWVKNFFIFAPIFFSFNFFNTEALLSAFYAFTGFSLIASSIYIINDWKDMELDRQHPTKKNRPLAAKTISVKSAFIACLLLIVSGFSIYLFVLKDYAASSLLAFYFVLNICYCFKLKQLAIIDITIVAIGFVIRLFIGSIATGIELSHWIIILTFLLALLLVLGKRRNDVIIYSETGQELRKSISGYNLEFLNTMIITIVTIIIFSYIMYTISPEVVNRNGEYLYITSLFVILGLFRYLQAIFVEKKGDSPTNLVLKDRFLQITIVCWVISFVSMWLLNK</sequence>
<keyword evidence="2" id="KW-1003">Cell membrane</keyword>
<dbReference type="PANTHER" id="PTHR11048:SF5">
    <property type="entry name" value="DECAPRENYL-PHOSPHATE PHOSPHORIBOSYLTRANSFERASE"/>
    <property type="match status" value="1"/>
</dbReference>
<evidence type="ECO:0000256" key="1">
    <source>
        <dbReference type="ARBA" id="ARBA00004141"/>
    </source>
</evidence>
<evidence type="ECO:0000256" key="2">
    <source>
        <dbReference type="ARBA" id="ARBA00022475"/>
    </source>
</evidence>
<accession>A0A2V3PSE8</accession>
<dbReference type="GO" id="GO:0005886">
    <property type="term" value="C:plasma membrane"/>
    <property type="evidence" value="ECO:0007669"/>
    <property type="project" value="TreeGrafter"/>
</dbReference>
<feature type="transmembrane region" description="Helical" evidence="6">
    <location>
        <begin position="79"/>
        <end position="105"/>
    </location>
</feature>
<evidence type="ECO:0000313" key="7">
    <source>
        <dbReference type="EMBL" id="PXV67525.1"/>
    </source>
</evidence>
<dbReference type="GO" id="GO:0009247">
    <property type="term" value="P:glycolipid biosynthetic process"/>
    <property type="evidence" value="ECO:0007669"/>
    <property type="project" value="TreeGrafter"/>
</dbReference>
<dbReference type="Gene3D" id="1.10.357.140">
    <property type="entry name" value="UbiA prenyltransferase"/>
    <property type="match status" value="1"/>
</dbReference>
<keyword evidence="8" id="KW-1185">Reference proteome</keyword>
<dbReference type="GO" id="GO:0016765">
    <property type="term" value="F:transferase activity, transferring alkyl or aryl (other than methyl) groups"/>
    <property type="evidence" value="ECO:0007669"/>
    <property type="project" value="InterPro"/>
</dbReference>
<dbReference type="AlphaFoldDB" id="A0A2V3PSE8"/>
<keyword evidence="7" id="KW-0808">Transferase</keyword>
<evidence type="ECO:0000256" key="3">
    <source>
        <dbReference type="ARBA" id="ARBA00022692"/>
    </source>
</evidence>
<gene>
    <name evidence="7" type="ORF">CLV62_103198</name>
</gene>
<dbReference type="InterPro" id="IPR039653">
    <property type="entry name" value="Prenyltransferase"/>
</dbReference>
<feature type="transmembrane region" description="Helical" evidence="6">
    <location>
        <begin position="136"/>
        <end position="155"/>
    </location>
</feature>
<dbReference type="InterPro" id="IPR000537">
    <property type="entry name" value="UbiA_prenyltransferase"/>
</dbReference>
<feature type="transmembrane region" description="Helical" evidence="6">
    <location>
        <begin position="206"/>
        <end position="225"/>
    </location>
</feature>
<comment type="subcellular location">
    <subcellularLocation>
        <location evidence="1">Membrane</location>
        <topology evidence="1">Multi-pass membrane protein</topology>
    </subcellularLocation>
</comment>
<evidence type="ECO:0000313" key="8">
    <source>
        <dbReference type="Proteomes" id="UP000247973"/>
    </source>
</evidence>
<feature type="transmembrane region" description="Helical" evidence="6">
    <location>
        <begin position="275"/>
        <end position="293"/>
    </location>
</feature>
<comment type="caution">
    <text evidence="7">The sequence shown here is derived from an EMBL/GenBank/DDBJ whole genome shotgun (WGS) entry which is preliminary data.</text>
</comment>
<feature type="transmembrane region" description="Helical" evidence="6">
    <location>
        <begin position="161"/>
        <end position="179"/>
    </location>
</feature>
<dbReference type="RefSeq" id="WP_110309660.1">
    <property type="nucleotide sequence ID" value="NZ_QICL01000003.1"/>
</dbReference>
<reference evidence="7 8" key="1">
    <citation type="submission" date="2018-03" db="EMBL/GenBank/DDBJ databases">
        <title>Genomic Encyclopedia of Archaeal and Bacterial Type Strains, Phase II (KMG-II): from individual species to whole genera.</title>
        <authorList>
            <person name="Goeker M."/>
        </authorList>
    </citation>
    <scope>NUCLEOTIDE SEQUENCE [LARGE SCALE GENOMIC DNA]</scope>
    <source>
        <strain evidence="7 8">DSM 100214</strain>
    </source>
</reference>
<name>A0A2V3PSE8_9BACT</name>
<feature type="transmembrane region" description="Helical" evidence="6">
    <location>
        <begin position="40"/>
        <end position="59"/>
    </location>
</feature>
<organism evidence="7 8">
    <name type="scientific">Dysgonomonas alginatilytica</name>
    <dbReference type="NCBI Taxonomy" id="1605892"/>
    <lineage>
        <taxon>Bacteria</taxon>
        <taxon>Pseudomonadati</taxon>
        <taxon>Bacteroidota</taxon>
        <taxon>Bacteroidia</taxon>
        <taxon>Bacteroidales</taxon>
        <taxon>Dysgonomonadaceae</taxon>
        <taxon>Dysgonomonas</taxon>
    </lineage>
</organism>
<feature type="transmembrane region" description="Helical" evidence="6">
    <location>
        <begin position="17"/>
        <end position="34"/>
    </location>
</feature>
<feature type="transmembrane region" description="Helical" evidence="6">
    <location>
        <begin position="111"/>
        <end position="129"/>
    </location>
</feature>
<evidence type="ECO:0000256" key="4">
    <source>
        <dbReference type="ARBA" id="ARBA00022989"/>
    </source>
</evidence>
<dbReference type="EMBL" id="QICL01000003">
    <property type="protein sequence ID" value="PXV67525.1"/>
    <property type="molecule type" value="Genomic_DNA"/>
</dbReference>